<dbReference type="GO" id="GO:0071028">
    <property type="term" value="P:nuclear mRNA surveillance"/>
    <property type="evidence" value="ECO:0007669"/>
    <property type="project" value="TreeGrafter"/>
</dbReference>
<dbReference type="Proteomes" id="UP001431209">
    <property type="component" value="Unassembled WGS sequence"/>
</dbReference>
<evidence type="ECO:0000256" key="1">
    <source>
        <dbReference type="ARBA" id="ARBA00004496"/>
    </source>
</evidence>
<dbReference type="GO" id="GO:0034473">
    <property type="term" value="P:U1 snRNA 3'-end processing"/>
    <property type="evidence" value="ECO:0007669"/>
    <property type="project" value="TreeGrafter"/>
</dbReference>
<dbReference type="Pfam" id="PF01138">
    <property type="entry name" value="RNase_PH"/>
    <property type="match status" value="1"/>
</dbReference>
<evidence type="ECO:0000256" key="5">
    <source>
        <dbReference type="ARBA" id="ARBA00022552"/>
    </source>
</evidence>
<gene>
    <name evidence="12" type="ORF">AKO1_009379</name>
</gene>
<name>A0AAW2ZN08_9EUKA</name>
<dbReference type="GO" id="GO:0071038">
    <property type="term" value="P:TRAMP-dependent tRNA surveillance pathway"/>
    <property type="evidence" value="ECO:0007669"/>
    <property type="project" value="TreeGrafter"/>
</dbReference>
<evidence type="ECO:0000256" key="6">
    <source>
        <dbReference type="ARBA" id="ARBA00022835"/>
    </source>
</evidence>
<dbReference type="SUPFAM" id="SSF54211">
    <property type="entry name" value="Ribosomal protein S5 domain 2-like"/>
    <property type="match status" value="1"/>
</dbReference>
<dbReference type="GO" id="GO:0035925">
    <property type="term" value="F:mRNA 3'-UTR AU-rich region binding"/>
    <property type="evidence" value="ECO:0007669"/>
    <property type="project" value="TreeGrafter"/>
</dbReference>
<dbReference type="GO" id="GO:0034476">
    <property type="term" value="P:U5 snRNA 3'-end processing"/>
    <property type="evidence" value="ECO:0007669"/>
    <property type="project" value="TreeGrafter"/>
</dbReference>
<keyword evidence="5" id="KW-0698">rRNA processing</keyword>
<comment type="subcellular location">
    <subcellularLocation>
        <location evidence="1">Cytoplasm</location>
    </subcellularLocation>
    <subcellularLocation>
        <location evidence="2">Nucleus</location>
        <location evidence="2">Nucleolus</location>
    </subcellularLocation>
</comment>
<dbReference type="InterPro" id="IPR050590">
    <property type="entry name" value="Exosome_comp_Rrp42_subfam"/>
</dbReference>
<dbReference type="Gene3D" id="3.30.230.70">
    <property type="entry name" value="GHMP Kinase, N-terminal domain"/>
    <property type="match status" value="1"/>
</dbReference>
<evidence type="ECO:0000256" key="9">
    <source>
        <dbReference type="ARBA" id="ARBA00030617"/>
    </source>
</evidence>
<reference evidence="12 13" key="1">
    <citation type="submission" date="2024-03" db="EMBL/GenBank/DDBJ databases">
        <title>The Acrasis kona genome and developmental transcriptomes reveal deep origins of eukaryotic multicellular pathways.</title>
        <authorList>
            <person name="Sheikh S."/>
            <person name="Fu C.-J."/>
            <person name="Brown M.W."/>
            <person name="Baldauf S.L."/>
        </authorList>
    </citation>
    <scope>NUCLEOTIDE SEQUENCE [LARGE SCALE GENOMIC DNA]</scope>
    <source>
        <strain evidence="12 13">ATCC MYA-3509</strain>
    </source>
</reference>
<dbReference type="GO" id="GO:0000177">
    <property type="term" value="C:cytoplasmic exosome (RNase complex)"/>
    <property type="evidence" value="ECO:0007669"/>
    <property type="project" value="TreeGrafter"/>
</dbReference>
<evidence type="ECO:0000259" key="11">
    <source>
        <dbReference type="Pfam" id="PF03725"/>
    </source>
</evidence>
<keyword evidence="6" id="KW-0271">Exosome</keyword>
<evidence type="ECO:0000256" key="4">
    <source>
        <dbReference type="ARBA" id="ARBA00022490"/>
    </source>
</evidence>
<dbReference type="SUPFAM" id="SSF55666">
    <property type="entry name" value="Ribonuclease PH domain 2-like"/>
    <property type="match status" value="1"/>
</dbReference>
<dbReference type="Pfam" id="PF03725">
    <property type="entry name" value="RNase_PH_C"/>
    <property type="match status" value="1"/>
</dbReference>
<dbReference type="GO" id="GO:0016075">
    <property type="term" value="P:rRNA catabolic process"/>
    <property type="evidence" value="ECO:0007669"/>
    <property type="project" value="TreeGrafter"/>
</dbReference>
<dbReference type="InterPro" id="IPR015847">
    <property type="entry name" value="ExoRNase_PH_dom2"/>
</dbReference>
<keyword evidence="4" id="KW-0963">Cytoplasm</keyword>
<accession>A0AAW2ZN08</accession>
<feature type="domain" description="Exoribonuclease phosphorolytic" evidence="10">
    <location>
        <begin position="38"/>
        <end position="172"/>
    </location>
</feature>
<dbReference type="FunFam" id="3.30.230.70:FF:000017">
    <property type="entry name" value="Exosome complex component Rrp42"/>
    <property type="match status" value="1"/>
</dbReference>
<evidence type="ECO:0000313" key="12">
    <source>
        <dbReference type="EMBL" id="KAL0490086.1"/>
    </source>
</evidence>
<evidence type="ECO:0000259" key="10">
    <source>
        <dbReference type="Pfam" id="PF01138"/>
    </source>
</evidence>
<dbReference type="InterPro" id="IPR036345">
    <property type="entry name" value="ExoRNase_PH_dom2_sf"/>
</dbReference>
<sequence length="279" mass="30791">MKLEASADVIRKLHPLEFYKRFLPEGIRPDGRNLNKPRVTVISAGSLTTAEGSALVKLGSTSAICGIKAEVTIPADTEPQCGKLVLSVELPPLCSPNIQRWTDSVEQNSSLEVQIEDILLKTNVLNLEALCIKDSSAVWVLYVDVYILEHDGNCFDAALLSVLTALTNVKLPEVEVNEEQIVSIVEGGSTQSLELNHYPIPLSFCILDDKLLVDPTSEEEELSSTCFTIVYNNRGELCSLYKPGGKHINDDILEECKQTTLNRTEHIVKLMKQANEAKK</sequence>
<dbReference type="GO" id="GO:0005730">
    <property type="term" value="C:nucleolus"/>
    <property type="evidence" value="ECO:0007669"/>
    <property type="project" value="UniProtKB-SubCell"/>
</dbReference>
<dbReference type="InterPro" id="IPR020568">
    <property type="entry name" value="Ribosomal_Su5_D2-typ_SF"/>
</dbReference>
<keyword evidence="13" id="KW-1185">Reference proteome</keyword>
<dbReference type="GO" id="GO:0000176">
    <property type="term" value="C:nuclear exosome (RNase complex)"/>
    <property type="evidence" value="ECO:0007669"/>
    <property type="project" value="TreeGrafter"/>
</dbReference>
<evidence type="ECO:0000256" key="2">
    <source>
        <dbReference type="ARBA" id="ARBA00004604"/>
    </source>
</evidence>
<dbReference type="InterPro" id="IPR027408">
    <property type="entry name" value="PNPase/RNase_PH_dom_sf"/>
</dbReference>
<dbReference type="InterPro" id="IPR001247">
    <property type="entry name" value="ExoRNase_PH_dom1"/>
</dbReference>
<dbReference type="InterPro" id="IPR033196">
    <property type="entry name" value="Rrp43"/>
</dbReference>
<feature type="domain" description="Exoribonuclease phosphorolytic" evidence="11">
    <location>
        <begin position="197"/>
        <end position="256"/>
    </location>
</feature>
<evidence type="ECO:0000313" key="13">
    <source>
        <dbReference type="Proteomes" id="UP001431209"/>
    </source>
</evidence>
<dbReference type="PANTHER" id="PTHR11097:SF9">
    <property type="entry name" value="EXOSOME COMPLEX COMPONENT RRP43"/>
    <property type="match status" value="1"/>
</dbReference>
<evidence type="ECO:0000256" key="7">
    <source>
        <dbReference type="ARBA" id="ARBA00022884"/>
    </source>
</evidence>
<dbReference type="AlphaFoldDB" id="A0AAW2ZN08"/>
<dbReference type="EMBL" id="JAOPGA020001632">
    <property type="protein sequence ID" value="KAL0490086.1"/>
    <property type="molecule type" value="Genomic_DNA"/>
</dbReference>
<organism evidence="12 13">
    <name type="scientific">Acrasis kona</name>
    <dbReference type="NCBI Taxonomy" id="1008807"/>
    <lineage>
        <taxon>Eukaryota</taxon>
        <taxon>Discoba</taxon>
        <taxon>Heterolobosea</taxon>
        <taxon>Tetramitia</taxon>
        <taxon>Eutetramitia</taxon>
        <taxon>Acrasidae</taxon>
        <taxon>Acrasis</taxon>
    </lineage>
</organism>
<comment type="caution">
    <text evidence="12">The sequence shown here is derived from an EMBL/GenBank/DDBJ whole genome shotgun (WGS) entry which is preliminary data.</text>
</comment>
<protein>
    <recommendedName>
        <fullName evidence="9">Ribosomal RNA-processing protein 43</fullName>
    </recommendedName>
</protein>
<proteinExistence type="inferred from homology"/>
<evidence type="ECO:0000256" key="3">
    <source>
        <dbReference type="ARBA" id="ARBA00006678"/>
    </source>
</evidence>
<comment type="similarity">
    <text evidence="3">Belongs to the RNase PH family.</text>
</comment>
<dbReference type="CDD" id="cd11369">
    <property type="entry name" value="RNase_PH_RRP43"/>
    <property type="match status" value="1"/>
</dbReference>
<dbReference type="GO" id="GO:0034475">
    <property type="term" value="P:U4 snRNA 3'-end processing"/>
    <property type="evidence" value="ECO:0007669"/>
    <property type="project" value="TreeGrafter"/>
</dbReference>
<keyword evidence="8" id="KW-0539">Nucleus</keyword>
<evidence type="ECO:0000256" key="8">
    <source>
        <dbReference type="ARBA" id="ARBA00023242"/>
    </source>
</evidence>
<keyword evidence="7" id="KW-0694">RNA-binding</keyword>
<dbReference type="GO" id="GO:0000467">
    <property type="term" value="P:exonucleolytic trimming to generate mature 3'-end of 5.8S rRNA from tricistronic rRNA transcript (SSU-rRNA, 5.8S rRNA, LSU-rRNA)"/>
    <property type="evidence" value="ECO:0007669"/>
    <property type="project" value="TreeGrafter"/>
</dbReference>
<dbReference type="PANTHER" id="PTHR11097">
    <property type="entry name" value="EXOSOME COMPLEX EXONUCLEASE RIBOSOMAL RNA PROCESSING PROTEIN"/>
    <property type="match status" value="1"/>
</dbReference>
<dbReference type="GO" id="GO:0071035">
    <property type="term" value="P:nuclear polyadenylation-dependent rRNA catabolic process"/>
    <property type="evidence" value="ECO:0007669"/>
    <property type="project" value="TreeGrafter"/>
</dbReference>